<proteinExistence type="predicted"/>
<evidence type="ECO:0000313" key="2">
    <source>
        <dbReference type="Proteomes" id="UP001055072"/>
    </source>
</evidence>
<dbReference type="EMBL" id="MU274909">
    <property type="protein sequence ID" value="KAI0090028.1"/>
    <property type="molecule type" value="Genomic_DNA"/>
</dbReference>
<organism evidence="1 2">
    <name type="scientific">Irpex rosettiformis</name>
    <dbReference type="NCBI Taxonomy" id="378272"/>
    <lineage>
        <taxon>Eukaryota</taxon>
        <taxon>Fungi</taxon>
        <taxon>Dikarya</taxon>
        <taxon>Basidiomycota</taxon>
        <taxon>Agaricomycotina</taxon>
        <taxon>Agaricomycetes</taxon>
        <taxon>Polyporales</taxon>
        <taxon>Irpicaceae</taxon>
        <taxon>Irpex</taxon>
    </lineage>
</organism>
<reference evidence="1" key="1">
    <citation type="journal article" date="2021" name="Environ. Microbiol.">
        <title>Gene family expansions and transcriptome signatures uncover fungal adaptations to wood decay.</title>
        <authorList>
            <person name="Hage H."/>
            <person name="Miyauchi S."/>
            <person name="Viragh M."/>
            <person name="Drula E."/>
            <person name="Min B."/>
            <person name="Chaduli D."/>
            <person name="Navarro D."/>
            <person name="Favel A."/>
            <person name="Norest M."/>
            <person name="Lesage-Meessen L."/>
            <person name="Balint B."/>
            <person name="Merenyi Z."/>
            <person name="de Eugenio L."/>
            <person name="Morin E."/>
            <person name="Martinez A.T."/>
            <person name="Baldrian P."/>
            <person name="Stursova M."/>
            <person name="Martinez M.J."/>
            <person name="Novotny C."/>
            <person name="Magnuson J.K."/>
            <person name="Spatafora J.W."/>
            <person name="Maurice S."/>
            <person name="Pangilinan J."/>
            <person name="Andreopoulos W."/>
            <person name="LaButti K."/>
            <person name="Hundley H."/>
            <person name="Na H."/>
            <person name="Kuo A."/>
            <person name="Barry K."/>
            <person name="Lipzen A."/>
            <person name="Henrissat B."/>
            <person name="Riley R."/>
            <person name="Ahrendt S."/>
            <person name="Nagy L.G."/>
            <person name="Grigoriev I.V."/>
            <person name="Martin F."/>
            <person name="Rosso M.N."/>
        </authorList>
    </citation>
    <scope>NUCLEOTIDE SEQUENCE</scope>
    <source>
        <strain evidence="1">CBS 384.51</strain>
    </source>
</reference>
<keyword evidence="2" id="KW-1185">Reference proteome</keyword>
<comment type="caution">
    <text evidence="1">The sequence shown here is derived from an EMBL/GenBank/DDBJ whole genome shotgun (WGS) entry which is preliminary data.</text>
</comment>
<accession>A0ACB8U6Q5</accession>
<name>A0ACB8U6Q5_9APHY</name>
<protein>
    <submittedName>
        <fullName evidence="1">Uncharacterized protein</fullName>
    </submittedName>
</protein>
<gene>
    <name evidence="1" type="ORF">BDY19DRAFT_888760</name>
</gene>
<dbReference type="Proteomes" id="UP001055072">
    <property type="component" value="Unassembled WGS sequence"/>
</dbReference>
<evidence type="ECO:0000313" key="1">
    <source>
        <dbReference type="EMBL" id="KAI0090028.1"/>
    </source>
</evidence>
<sequence>MLLQQVFWLTYLVYFCVFFLSAGGARVNVTVDDAEIDNGVSRITYSDPTTWKEGNGCTSCAAHPSTDNVFDKTWHDTSFPTNGTYGDLRNASLVFNGSAIYVYCIISHSLDNPFGNSDMTFYIDDEVVGNYALYPNGDPTYDFNVPVYTNDSISPGVHSFRLQGGSIGGQWSIVLLDYIVYT</sequence>